<evidence type="ECO:0000313" key="1">
    <source>
        <dbReference type="EMBL" id="TWD81649.1"/>
    </source>
</evidence>
<proteinExistence type="predicted"/>
<accession>A0A561BS61</accession>
<sequence>MITAPCTCPCHVLIHHGTPQPETGLIPGASPGDELRAYQAIRELANRGIDAVPARDEHGHFTGLIAVEGTDLVALLDQLRDWTGEDQ</sequence>
<dbReference type="RefSeq" id="WP_145806656.1">
    <property type="nucleotide sequence ID" value="NZ_VIVK01000001.1"/>
</dbReference>
<reference evidence="1 2" key="1">
    <citation type="submission" date="2019-06" db="EMBL/GenBank/DDBJ databases">
        <title>Sequencing the genomes of 1000 actinobacteria strains.</title>
        <authorList>
            <person name="Klenk H.-P."/>
        </authorList>
    </citation>
    <scope>NUCLEOTIDE SEQUENCE [LARGE SCALE GENOMIC DNA]</scope>
    <source>
        <strain evidence="1 2">DSM 24683</strain>
    </source>
</reference>
<comment type="caution">
    <text evidence="1">The sequence shown here is derived from an EMBL/GenBank/DDBJ whole genome shotgun (WGS) entry which is preliminary data.</text>
</comment>
<protein>
    <submittedName>
        <fullName evidence="1">Uncharacterized protein</fullName>
    </submittedName>
</protein>
<dbReference type="AlphaFoldDB" id="A0A561BS61"/>
<keyword evidence="2" id="KW-1185">Reference proteome</keyword>
<dbReference type="Proteomes" id="UP000318380">
    <property type="component" value="Unassembled WGS sequence"/>
</dbReference>
<evidence type="ECO:0000313" key="2">
    <source>
        <dbReference type="Proteomes" id="UP000318380"/>
    </source>
</evidence>
<organism evidence="1 2">
    <name type="scientific">Kribbella amoyensis</name>
    <dbReference type="NCBI Taxonomy" id="996641"/>
    <lineage>
        <taxon>Bacteria</taxon>
        <taxon>Bacillati</taxon>
        <taxon>Actinomycetota</taxon>
        <taxon>Actinomycetes</taxon>
        <taxon>Propionibacteriales</taxon>
        <taxon>Kribbellaceae</taxon>
        <taxon>Kribbella</taxon>
    </lineage>
</organism>
<dbReference type="EMBL" id="VIVK01000001">
    <property type="protein sequence ID" value="TWD81649.1"/>
    <property type="molecule type" value="Genomic_DNA"/>
</dbReference>
<dbReference type="OrthoDB" id="3830843at2"/>
<name>A0A561BS61_9ACTN</name>
<gene>
    <name evidence="1" type="ORF">FB561_2769</name>
</gene>